<proteinExistence type="predicted"/>
<organism evidence="2 3">
    <name type="scientific">Portunus trituberculatus</name>
    <name type="common">Swimming crab</name>
    <name type="synonym">Neptunus trituberculatus</name>
    <dbReference type="NCBI Taxonomy" id="210409"/>
    <lineage>
        <taxon>Eukaryota</taxon>
        <taxon>Metazoa</taxon>
        <taxon>Ecdysozoa</taxon>
        <taxon>Arthropoda</taxon>
        <taxon>Crustacea</taxon>
        <taxon>Multicrustacea</taxon>
        <taxon>Malacostraca</taxon>
        <taxon>Eumalacostraca</taxon>
        <taxon>Eucarida</taxon>
        <taxon>Decapoda</taxon>
        <taxon>Pleocyemata</taxon>
        <taxon>Brachyura</taxon>
        <taxon>Eubrachyura</taxon>
        <taxon>Portunoidea</taxon>
        <taxon>Portunidae</taxon>
        <taxon>Portuninae</taxon>
        <taxon>Portunus</taxon>
    </lineage>
</organism>
<reference evidence="2 3" key="1">
    <citation type="submission" date="2019-05" db="EMBL/GenBank/DDBJ databases">
        <title>Another draft genome of Portunus trituberculatus and its Hox gene families provides insights of decapod evolution.</title>
        <authorList>
            <person name="Jeong J.-H."/>
            <person name="Song I."/>
            <person name="Kim S."/>
            <person name="Choi T."/>
            <person name="Kim D."/>
            <person name="Ryu S."/>
            <person name="Kim W."/>
        </authorList>
    </citation>
    <scope>NUCLEOTIDE SEQUENCE [LARGE SCALE GENOMIC DNA]</scope>
    <source>
        <tissue evidence="2">Muscle</tissue>
    </source>
</reference>
<dbReference type="Proteomes" id="UP000324222">
    <property type="component" value="Unassembled WGS sequence"/>
</dbReference>
<evidence type="ECO:0000313" key="3">
    <source>
        <dbReference type="Proteomes" id="UP000324222"/>
    </source>
</evidence>
<accession>A0A5B7HJD7</accession>
<dbReference type="AlphaFoldDB" id="A0A5B7HJD7"/>
<evidence type="ECO:0000256" key="1">
    <source>
        <dbReference type="SAM" id="MobiDB-lite"/>
    </source>
</evidence>
<feature type="compositionally biased region" description="Basic and acidic residues" evidence="1">
    <location>
        <begin position="12"/>
        <end position="29"/>
    </location>
</feature>
<protein>
    <submittedName>
        <fullName evidence="2">Uncharacterized protein</fullName>
    </submittedName>
</protein>
<evidence type="ECO:0000313" key="2">
    <source>
        <dbReference type="EMBL" id="MPC69655.1"/>
    </source>
</evidence>
<comment type="caution">
    <text evidence="2">The sequence shown here is derived from an EMBL/GenBank/DDBJ whole genome shotgun (WGS) entry which is preliminary data.</text>
</comment>
<dbReference type="EMBL" id="VSRR010029779">
    <property type="protein sequence ID" value="MPC69655.1"/>
    <property type="molecule type" value="Genomic_DNA"/>
</dbReference>
<gene>
    <name evidence="2" type="ORF">E2C01_063885</name>
</gene>
<sequence>MNIKSQHGTKGVKRESQGKNLLDRAESVKRLYKGQAS</sequence>
<keyword evidence="3" id="KW-1185">Reference proteome</keyword>
<name>A0A5B7HJD7_PORTR</name>
<feature type="region of interest" description="Disordered" evidence="1">
    <location>
        <begin position="1"/>
        <end position="37"/>
    </location>
</feature>